<dbReference type="Gene3D" id="3.30.1370.110">
    <property type="match status" value="1"/>
</dbReference>
<dbReference type="PANTHER" id="PTHR35562">
    <property type="entry name" value="DNA ENDONUCLEASE SMRA-RELATED"/>
    <property type="match status" value="1"/>
</dbReference>
<accession>A0A2C7A6C4</accession>
<dbReference type="InterPro" id="IPR002625">
    <property type="entry name" value="Smr_dom"/>
</dbReference>
<organism evidence="3 4">
    <name type="scientific">Teichococcus rhizosphaerae</name>
    <dbReference type="NCBI Taxonomy" id="1335062"/>
    <lineage>
        <taxon>Bacteria</taxon>
        <taxon>Pseudomonadati</taxon>
        <taxon>Pseudomonadota</taxon>
        <taxon>Alphaproteobacteria</taxon>
        <taxon>Acetobacterales</taxon>
        <taxon>Roseomonadaceae</taxon>
        <taxon>Roseomonas</taxon>
    </lineage>
</organism>
<dbReference type="OrthoDB" id="7165597at2"/>
<feature type="region of interest" description="Disordered" evidence="1">
    <location>
        <begin position="27"/>
        <end position="89"/>
    </location>
</feature>
<evidence type="ECO:0000313" key="4">
    <source>
        <dbReference type="Proteomes" id="UP000223527"/>
    </source>
</evidence>
<dbReference type="Proteomes" id="UP000223527">
    <property type="component" value="Unassembled WGS sequence"/>
</dbReference>
<proteinExistence type="predicted"/>
<dbReference type="PANTHER" id="PTHR35562:SF2">
    <property type="entry name" value="DNA ENDONUCLEASE SMRA-RELATED"/>
    <property type="match status" value="1"/>
</dbReference>
<evidence type="ECO:0000256" key="1">
    <source>
        <dbReference type="SAM" id="MobiDB-lite"/>
    </source>
</evidence>
<protein>
    <recommendedName>
        <fullName evidence="2">Smr domain-containing protein</fullName>
    </recommendedName>
</protein>
<dbReference type="RefSeq" id="WP_099097279.1">
    <property type="nucleotide sequence ID" value="NZ_PDNU01000063.1"/>
</dbReference>
<feature type="domain" description="Smr" evidence="2">
    <location>
        <begin position="95"/>
        <end position="174"/>
    </location>
</feature>
<name>A0A2C7A6C4_9PROT</name>
<gene>
    <name evidence="3" type="ORF">CR162_20040</name>
</gene>
<reference evidence="3 4" key="1">
    <citation type="submission" date="2017-10" db="EMBL/GenBank/DDBJ databases">
        <authorList>
            <person name="Banno H."/>
            <person name="Chua N.-H."/>
        </authorList>
    </citation>
    <scope>NUCLEOTIDE SEQUENCE [LARGE SCALE GENOMIC DNA]</scope>
    <source>
        <strain evidence="3 4">YW11</strain>
    </source>
</reference>
<dbReference type="EMBL" id="PDNU01000063">
    <property type="protein sequence ID" value="PHK93163.1"/>
    <property type="molecule type" value="Genomic_DNA"/>
</dbReference>
<dbReference type="InterPro" id="IPR036063">
    <property type="entry name" value="Smr_dom_sf"/>
</dbReference>
<dbReference type="AlphaFoldDB" id="A0A2C7A6C4"/>
<comment type="caution">
    <text evidence="3">The sequence shown here is derived from an EMBL/GenBank/DDBJ whole genome shotgun (WGS) entry which is preliminary data.</text>
</comment>
<feature type="compositionally biased region" description="Basic and acidic residues" evidence="1">
    <location>
        <begin position="77"/>
        <end position="89"/>
    </location>
</feature>
<dbReference type="PROSITE" id="PS50828">
    <property type="entry name" value="SMR"/>
    <property type="match status" value="1"/>
</dbReference>
<feature type="compositionally biased region" description="Pro residues" evidence="1">
    <location>
        <begin position="40"/>
        <end position="63"/>
    </location>
</feature>
<evidence type="ECO:0000259" key="2">
    <source>
        <dbReference type="PROSITE" id="PS50828"/>
    </source>
</evidence>
<dbReference type="Pfam" id="PF01713">
    <property type="entry name" value="Smr"/>
    <property type="match status" value="1"/>
</dbReference>
<keyword evidence="4" id="KW-1185">Reference proteome</keyword>
<evidence type="ECO:0000313" key="3">
    <source>
        <dbReference type="EMBL" id="PHK93163.1"/>
    </source>
</evidence>
<dbReference type="SUPFAM" id="SSF160443">
    <property type="entry name" value="SMR domain-like"/>
    <property type="match status" value="1"/>
</dbReference>
<sequence>MPRRGRTLTPEERAMWRAYAAAVKPLPGHALPPLQAAPVAEPPPPPPAPPPPSAPASPAPRPRPSALHVGHQPGGLDHQRWKDLRRGRTRPERTLDLHGRRAQEAYLAVRAFLFSAHAQGLRCVAVVTGKGPAPDGGVLRRELPHWLNAPDLRPLLLGAAHPAPNQGVVHLLLRRRRAP</sequence>